<dbReference type="InterPro" id="IPR029021">
    <property type="entry name" value="Prot-tyrosine_phosphatase-like"/>
</dbReference>
<gene>
    <name evidence="2" type="ORF">D7D48_09440</name>
</gene>
<sequence length="143" mass="15110">MFRQLTDRIFVAPQITVGDVTDAAQAGVTLIINNRPEDESADQTSGTDIEIAARAAGLDYVAIPVTHAGFAEWQVTAMADALAKTDGKILAYCRSGTRSTLLWALAQASKGEHPAVLAEKAADAGYDLSPVTAMMDMLRGRAS</sequence>
<protein>
    <submittedName>
        <fullName evidence="2">TIGR01244 family phosphatase</fullName>
    </submittedName>
</protein>
<dbReference type="AlphaFoldDB" id="A0A3R8R6S2"/>
<dbReference type="EMBL" id="RWJI01000002">
    <property type="protein sequence ID" value="RRQ51189.1"/>
    <property type="molecule type" value="Genomic_DNA"/>
</dbReference>
<dbReference type="SUPFAM" id="SSF52799">
    <property type="entry name" value="(Phosphotyrosine protein) phosphatases II"/>
    <property type="match status" value="1"/>
</dbReference>
<proteinExistence type="predicted"/>
<accession>A0A3R8R6S2</accession>
<dbReference type="GO" id="GO:0016787">
    <property type="term" value="F:hydrolase activity"/>
    <property type="evidence" value="ECO:0007669"/>
    <property type="project" value="InterPro"/>
</dbReference>
<dbReference type="Proteomes" id="UP000268553">
    <property type="component" value="Unassembled WGS sequence"/>
</dbReference>
<dbReference type="Pfam" id="PF04273">
    <property type="entry name" value="BLH_phosphatase"/>
    <property type="match status" value="1"/>
</dbReference>
<dbReference type="CDD" id="cd14503">
    <property type="entry name" value="PTP-bact"/>
    <property type="match status" value="1"/>
</dbReference>
<reference evidence="2 3" key="1">
    <citation type="submission" date="2018-12" db="EMBL/GenBank/DDBJ databases">
        <authorList>
            <person name="Kim S.-J."/>
            <person name="Jung G.-Y."/>
        </authorList>
    </citation>
    <scope>NUCLEOTIDE SEQUENCE [LARGE SCALE GENOMIC DNA]</scope>
    <source>
        <strain evidence="2 3">03SU3-P</strain>
    </source>
</reference>
<name>A0A3R8R6S2_9SPHN</name>
<evidence type="ECO:0000313" key="3">
    <source>
        <dbReference type="Proteomes" id="UP000268553"/>
    </source>
</evidence>
<dbReference type="Gene3D" id="3.90.190.10">
    <property type="entry name" value="Protein tyrosine phosphatase superfamily"/>
    <property type="match status" value="1"/>
</dbReference>
<dbReference type="RefSeq" id="WP_125231164.1">
    <property type="nucleotide sequence ID" value="NZ_RWJI01000002.1"/>
</dbReference>
<evidence type="ECO:0000259" key="1">
    <source>
        <dbReference type="Pfam" id="PF04273"/>
    </source>
</evidence>
<dbReference type="InterPro" id="IPR005939">
    <property type="entry name" value="BLH_phosphatase-like"/>
</dbReference>
<organism evidence="2 3">
    <name type="scientific">Sphingorhabdus wooponensis</name>
    <dbReference type="NCBI Taxonomy" id="940136"/>
    <lineage>
        <taxon>Bacteria</taxon>
        <taxon>Pseudomonadati</taxon>
        <taxon>Pseudomonadota</taxon>
        <taxon>Alphaproteobacteria</taxon>
        <taxon>Sphingomonadales</taxon>
        <taxon>Sphingomonadaceae</taxon>
        <taxon>Sphingorhabdus</taxon>
    </lineage>
</organism>
<evidence type="ECO:0000313" key="2">
    <source>
        <dbReference type="EMBL" id="RRQ51189.1"/>
    </source>
</evidence>
<feature type="domain" description="Beta-lactamase hydrolase-like protein phosphatase-like" evidence="1">
    <location>
        <begin position="2"/>
        <end position="109"/>
    </location>
</feature>
<dbReference type="OrthoDB" id="9805710at2"/>
<comment type="caution">
    <text evidence="2">The sequence shown here is derived from an EMBL/GenBank/DDBJ whole genome shotgun (WGS) entry which is preliminary data.</text>
</comment>
<dbReference type="NCBIfam" id="TIGR01244">
    <property type="entry name" value="TIGR01244 family sulfur transferase"/>
    <property type="match status" value="1"/>
</dbReference>
<keyword evidence="3" id="KW-1185">Reference proteome</keyword>